<evidence type="ECO:0000313" key="3">
    <source>
        <dbReference type="Proteomes" id="UP001647436"/>
    </source>
</evidence>
<organism evidence="2 3">
    <name type="scientific">Comamonas brasiliensis</name>
    <dbReference type="NCBI Taxonomy" id="1812482"/>
    <lineage>
        <taxon>Bacteria</taxon>
        <taxon>Pseudomonadati</taxon>
        <taxon>Pseudomonadota</taxon>
        <taxon>Betaproteobacteria</taxon>
        <taxon>Burkholderiales</taxon>
        <taxon>Comamonadaceae</taxon>
        <taxon>Comamonas</taxon>
    </lineage>
</organism>
<feature type="domain" description="DUF883" evidence="1">
    <location>
        <begin position="69"/>
        <end position="93"/>
    </location>
</feature>
<keyword evidence="3" id="KW-1185">Reference proteome</keyword>
<dbReference type="PANTHER" id="PTHR35893">
    <property type="entry name" value="INNER MEMBRANE PROTEIN-RELATED"/>
    <property type="match status" value="1"/>
</dbReference>
<proteinExistence type="predicted"/>
<protein>
    <recommendedName>
        <fullName evidence="1">DUF883 domain-containing protein</fullName>
    </recommendedName>
</protein>
<accession>A0ABS5LPK3</accession>
<dbReference type="InterPro" id="IPR010279">
    <property type="entry name" value="YqjD/ElaB"/>
</dbReference>
<dbReference type="Proteomes" id="UP001647436">
    <property type="component" value="Unassembled WGS sequence"/>
</dbReference>
<dbReference type="Pfam" id="PF19029">
    <property type="entry name" value="DUF883_C"/>
    <property type="match status" value="1"/>
</dbReference>
<name>A0ABS5LPK3_9BURK</name>
<sequence>MRMRKANTANLSDDLNRLLNDLRDVLASKTNGADATASQLYSKAVATLEKARSASSAALDESKAAVQSADTYVHDSPWRAVGGALAVGLLLGFFWCGRNAR</sequence>
<dbReference type="InterPro" id="IPR043605">
    <property type="entry name" value="DUF883_C"/>
</dbReference>
<dbReference type="PANTHER" id="PTHR35893:SF3">
    <property type="entry name" value="INNER MEMBRANE PROTEIN"/>
    <property type="match status" value="1"/>
</dbReference>
<dbReference type="EMBL" id="JAANES010000001">
    <property type="protein sequence ID" value="MBS3018428.1"/>
    <property type="molecule type" value="Genomic_DNA"/>
</dbReference>
<evidence type="ECO:0000259" key="1">
    <source>
        <dbReference type="Pfam" id="PF19029"/>
    </source>
</evidence>
<gene>
    <name evidence="2" type="ORF">DJFAAGMI_01160</name>
</gene>
<reference evidence="2 3" key="1">
    <citation type="submission" date="2020-03" db="EMBL/GenBank/DDBJ databases">
        <title>The role of nitrogen metabolism on polyethylene biodegradation.</title>
        <authorList>
            <person name="Peixoto J."/>
            <person name="Vizzotto C.S."/>
            <person name="Ramos A."/>
            <person name="Alves G."/>
            <person name="Steindorff A."/>
            <person name="Kruger R."/>
        </authorList>
    </citation>
    <scope>NUCLEOTIDE SEQUENCE [LARGE SCALE GENOMIC DNA]</scope>
    <source>
        <strain evidence="2 3">PE63</strain>
    </source>
</reference>
<evidence type="ECO:0000313" key="2">
    <source>
        <dbReference type="EMBL" id="MBS3018428.1"/>
    </source>
</evidence>
<comment type="caution">
    <text evidence="2">The sequence shown here is derived from an EMBL/GenBank/DDBJ whole genome shotgun (WGS) entry which is preliminary data.</text>
</comment>